<name>A0A0B3Y3B5_9ALTE</name>
<reference evidence="2 3" key="1">
    <citation type="submission" date="2014-12" db="EMBL/GenBank/DDBJ databases">
        <title>Genome sequencing of Alteromonas marina AD001.</title>
        <authorList>
            <person name="Adrian T.G.S."/>
            <person name="Chan K.G."/>
        </authorList>
    </citation>
    <scope>NUCLEOTIDE SEQUENCE [LARGE SCALE GENOMIC DNA]</scope>
    <source>
        <strain evidence="2 3">AD001</strain>
    </source>
</reference>
<dbReference type="InterPro" id="IPR051531">
    <property type="entry name" value="N-acetyltransferase"/>
</dbReference>
<keyword evidence="2" id="KW-0808">Transferase</keyword>
<keyword evidence="3" id="KW-1185">Reference proteome</keyword>
<organism evidence="2 3">
    <name type="scientific">Alteromonas marina</name>
    <dbReference type="NCBI Taxonomy" id="203795"/>
    <lineage>
        <taxon>Bacteria</taxon>
        <taxon>Pseudomonadati</taxon>
        <taxon>Pseudomonadota</taxon>
        <taxon>Gammaproteobacteria</taxon>
        <taxon>Alteromonadales</taxon>
        <taxon>Alteromonadaceae</taxon>
        <taxon>Alteromonas/Salinimonas group</taxon>
        <taxon>Alteromonas</taxon>
    </lineage>
</organism>
<dbReference type="Proteomes" id="UP000031197">
    <property type="component" value="Unassembled WGS sequence"/>
</dbReference>
<gene>
    <name evidence="2" type="ORF">RJ41_13920</name>
</gene>
<dbReference type="PANTHER" id="PTHR43792">
    <property type="entry name" value="GNAT FAMILY, PUTATIVE (AFU_ORTHOLOGUE AFUA_3G00765)-RELATED-RELATED"/>
    <property type="match status" value="1"/>
</dbReference>
<dbReference type="SUPFAM" id="SSF55729">
    <property type="entry name" value="Acyl-CoA N-acyltransferases (Nat)"/>
    <property type="match status" value="1"/>
</dbReference>
<dbReference type="Pfam" id="PF13302">
    <property type="entry name" value="Acetyltransf_3"/>
    <property type="match status" value="1"/>
</dbReference>
<dbReference type="AlphaFoldDB" id="A0A0B3Y3B5"/>
<dbReference type="PROSITE" id="PS51186">
    <property type="entry name" value="GNAT"/>
    <property type="match status" value="1"/>
</dbReference>
<dbReference type="EMBL" id="JWLW01000026">
    <property type="protein sequence ID" value="KHT50086.1"/>
    <property type="molecule type" value="Genomic_DNA"/>
</dbReference>
<proteinExistence type="predicted"/>
<dbReference type="OrthoDB" id="9801656at2"/>
<dbReference type="Gene3D" id="3.40.630.30">
    <property type="match status" value="1"/>
</dbReference>
<evidence type="ECO:0000313" key="3">
    <source>
        <dbReference type="Proteomes" id="UP000031197"/>
    </source>
</evidence>
<dbReference type="GO" id="GO:0016747">
    <property type="term" value="F:acyltransferase activity, transferring groups other than amino-acyl groups"/>
    <property type="evidence" value="ECO:0007669"/>
    <property type="project" value="InterPro"/>
</dbReference>
<dbReference type="InterPro" id="IPR016181">
    <property type="entry name" value="Acyl_CoA_acyltransferase"/>
</dbReference>
<comment type="caution">
    <text evidence="2">The sequence shown here is derived from an EMBL/GenBank/DDBJ whole genome shotgun (WGS) entry which is preliminary data.</text>
</comment>
<sequence>MHIKDSARLSYHYITEQDADFLWELDQDELVMKFINGGKMSSKEDIREIFVPRFQAYSNPALGWGLWRVETLVEKESIGWILVRPFGFFTQHPESDNMELGWRFKRHTWGKGYATEAAKSVKEALYDIGVEKFSAIANPQNSASINIMKKLGMTFSHELEYKDKLYHETVVVYSN</sequence>
<accession>A0A0B3Y3B5</accession>
<feature type="domain" description="N-acetyltransferase" evidence="1">
    <location>
        <begin position="9"/>
        <end position="175"/>
    </location>
</feature>
<dbReference type="RefSeq" id="WP_039221991.1">
    <property type="nucleotide sequence ID" value="NZ_JWLW01000026.1"/>
</dbReference>
<protein>
    <submittedName>
        <fullName evidence="2">GCN5 family acetyltransferase</fullName>
    </submittedName>
</protein>
<dbReference type="InterPro" id="IPR000182">
    <property type="entry name" value="GNAT_dom"/>
</dbReference>
<dbReference type="PANTHER" id="PTHR43792:SF1">
    <property type="entry name" value="N-ACETYLTRANSFERASE DOMAIN-CONTAINING PROTEIN"/>
    <property type="match status" value="1"/>
</dbReference>
<evidence type="ECO:0000259" key="1">
    <source>
        <dbReference type="PROSITE" id="PS51186"/>
    </source>
</evidence>
<evidence type="ECO:0000313" key="2">
    <source>
        <dbReference type="EMBL" id="KHT50086.1"/>
    </source>
</evidence>